<reference evidence="1" key="2">
    <citation type="submission" date="2021-08" db="EMBL/GenBank/DDBJ databases">
        <authorList>
            <person name="Gostincar C."/>
            <person name="Sun X."/>
            <person name="Song Z."/>
            <person name="Gunde-Cimerman N."/>
        </authorList>
    </citation>
    <scope>NUCLEOTIDE SEQUENCE</scope>
    <source>
        <strain evidence="1">EXF-8016</strain>
    </source>
</reference>
<name>A0A9P8KAC1_AURME</name>
<accession>A0A9P8KAC1</accession>
<sequence length="191" mass="21558">MWLDKLLVKTSGSRIIFTTRQQDKECIHGFHFARKVPAGIPVHYNDYRFAMACQQDRRTMKSEGDMIAKMINVKSVLGTTAKLSTFPSSAPSGVKGKLRGKKVFLVNGQSYDVPPPLINQAFNYAQGSQYWEVFDEQLVESLLHHEKNPDTDLEHAKERIAKGTETALNQVLQNQLLLVKEQLDAVVTLVK</sequence>
<dbReference type="EMBL" id="JAHFYH010000011">
    <property type="protein sequence ID" value="KAH0226885.1"/>
    <property type="molecule type" value="Genomic_DNA"/>
</dbReference>
<reference evidence="1" key="1">
    <citation type="journal article" date="2021" name="J Fungi (Basel)">
        <title>Virulence traits and population genomics of the black yeast Aureobasidium melanogenum.</title>
        <authorList>
            <person name="Cernosa A."/>
            <person name="Sun X."/>
            <person name="Gostincar C."/>
            <person name="Fang C."/>
            <person name="Gunde-Cimerman N."/>
            <person name="Song Z."/>
        </authorList>
    </citation>
    <scope>NUCLEOTIDE SEQUENCE</scope>
    <source>
        <strain evidence="1">EXF-8016</strain>
    </source>
</reference>
<dbReference type="Proteomes" id="UP000767238">
    <property type="component" value="Unassembled WGS sequence"/>
</dbReference>
<comment type="caution">
    <text evidence="1">The sequence shown here is derived from an EMBL/GenBank/DDBJ whole genome shotgun (WGS) entry which is preliminary data.</text>
</comment>
<dbReference type="AlphaFoldDB" id="A0A9P8KAC1"/>
<evidence type="ECO:0000313" key="1">
    <source>
        <dbReference type="EMBL" id="KAH0226885.1"/>
    </source>
</evidence>
<proteinExistence type="predicted"/>
<protein>
    <submittedName>
        <fullName evidence="1">Uncharacterized protein</fullName>
    </submittedName>
</protein>
<feature type="non-terminal residue" evidence="1">
    <location>
        <position position="191"/>
    </location>
</feature>
<evidence type="ECO:0000313" key="2">
    <source>
        <dbReference type="Proteomes" id="UP000767238"/>
    </source>
</evidence>
<gene>
    <name evidence="1" type="ORF">KCV03_g2421</name>
</gene>
<organism evidence="1 2">
    <name type="scientific">Aureobasidium melanogenum</name>
    <name type="common">Aureobasidium pullulans var. melanogenum</name>
    <dbReference type="NCBI Taxonomy" id="46634"/>
    <lineage>
        <taxon>Eukaryota</taxon>
        <taxon>Fungi</taxon>
        <taxon>Dikarya</taxon>
        <taxon>Ascomycota</taxon>
        <taxon>Pezizomycotina</taxon>
        <taxon>Dothideomycetes</taxon>
        <taxon>Dothideomycetidae</taxon>
        <taxon>Dothideales</taxon>
        <taxon>Saccotheciaceae</taxon>
        <taxon>Aureobasidium</taxon>
    </lineage>
</organism>